<evidence type="ECO:0008006" key="3">
    <source>
        <dbReference type="Google" id="ProtNLM"/>
    </source>
</evidence>
<sequence length="78" mass="8031">MIIVILKKLSYGQIVKHVVLDGALAPLINAKYLGCKDGIATFTSASVVIGPGPGPFPGSIISTDVVSVPVNRIVSITV</sequence>
<dbReference type="EMBL" id="BTCL01000051">
    <property type="protein sequence ID" value="GMK49146.1"/>
    <property type="molecule type" value="Genomic_DNA"/>
</dbReference>
<evidence type="ECO:0000313" key="2">
    <source>
        <dbReference type="Proteomes" id="UP001285921"/>
    </source>
</evidence>
<accession>A0ABQ6NVN1</accession>
<protein>
    <recommendedName>
        <fullName evidence="3">Spore germination protein</fullName>
    </recommendedName>
</protein>
<proteinExistence type="predicted"/>
<dbReference type="Proteomes" id="UP001285921">
    <property type="component" value="Unassembled WGS sequence"/>
</dbReference>
<name>A0ABQ6NVN1_9BACL</name>
<gene>
    <name evidence="1" type="ORF">PghCCS26_62760</name>
</gene>
<reference evidence="1 2" key="1">
    <citation type="submission" date="2023-05" db="EMBL/GenBank/DDBJ databases">
        <title>Draft genome of Paenibacillus sp. CCS26.</title>
        <authorList>
            <person name="Akita H."/>
            <person name="Shinto Y."/>
            <person name="Kimura Z."/>
        </authorList>
    </citation>
    <scope>NUCLEOTIDE SEQUENCE [LARGE SCALE GENOMIC DNA]</scope>
    <source>
        <strain evidence="1 2">CCS26</strain>
    </source>
</reference>
<organism evidence="1 2">
    <name type="scientific">Paenibacillus glycanilyticus</name>
    <dbReference type="NCBI Taxonomy" id="126569"/>
    <lineage>
        <taxon>Bacteria</taxon>
        <taxon>Bacillati</taxon>
        <taxon>Bacillota</taxon>
        <taxon>Bacilli</taxon>
        <taxon>Bacillales</taxon>
        <taxon>Paenibacillaceae</taxon>
        <taxon>Paenibacillus</taxon>
    </lineage>
</organism>
<comment type="caution">
    <text evidence="1">The sequence shown here is derived from an EMBL/GenBank/DDBJ whole genome shotgun (WGS) entry which is preliminary data.</text>
</comment>
<keyword evidence="2" id="KW-1185">Reference proteome</keyword>
<evidence type="ECO:0000313" key="1">
    <source>
        <dbReference type="EMBL" id="GMK49146.1"/>
    </source>
</evidence>